<dbReference type="AlphaFoldDB" id="A0A6G0VQT9"/>
<dbReference type="Proteomes" id="UP000478052">
    <property type="component" value="Unassembled WGS sequence"/>
</dbReference>
<dbReference type="PANTHER" id="PTHR19303">
    <property type="entry name" value="TRANSPOSON"/>
    <property type="match status" value="1"/>
</dbReference>
<organism evidence="2 3">
    <name type="scientific">Aphis craccivora</name>
    <name type="common">Cowpea aphid</name>
    <dbReference type="NCBI Taxonomy" id="307492"/>
    <lineage>
        <taxon>Eukaryota</taxon>
        <taxon>Metazoa</taxon>
        <taxon>Ecdysozoa</taxon>
        <taxon>Arthropoda</taxon>
        <taxon>Hexapoda</taxon>
        <taxon>Insecta</taxon>
        <taxon>Pterygota</taxon>
        <taxon>Neoptera</taxon>
        <taxon>Paraneoptera</taxon>
        <taxon>Hemiptera</taxon>
        <taxon>Sternorrhyncha</taxon>
        <taxon>Aphidomorpha</taxon>
        <taxon>Aphidoidea</taxon>
        <taxon>Aphididae</taxon>
        <taxon>Aphidini</taxon>
        <taxon>Aphis</taxon>
        <taxon>Aphis</taxon>
    </lineage>
</organism>
<protein>
    <submittedName>
        <fullName evidence="2">DDE-1 domain-containing protein</fullName>
    </submittedName>
</protein>
<reference evidence="2 3" key="1">
    <citation type="submission" date="2019-08" db="EMBL/GenBank/DDBJ databases">
        <title>Whole genome of Aphis craccivora.</title>
        <authorList>
            <person name="Voronova N.V."/>
            <person name="Shulinski R.S."/>
            <person name="Bandarenka Y.V."/>
            <person name="Zhorov D.G."/>
            <person name="Warner D."/>
        </authorList>
    </citation>
    <scope>NUCLEOTIDE SEQUENCE [LARGE SCALE GENOMIC DNA]</scope>
    <source>
        <strain evidence="2">180601</strain>
        <tissue evidence="2">Whole Body</tissue>
    </source>
</reference>
<dbReference type="InterPro" id="IPR004875">
    <property type="entry name" value="DDE_SF_endonuclease_dom"/>
</dbReference>
<evidence type="ECO:0000259" key="1">
    <source>
        <dbReference type="Pfam" id="PF03184"/>
    </source>
</evidence>
<accession>A0A6G0VQT9</accession>
<feature type="non-terminal residue" evidence="2">
    <location>
        <position position="336"/>
    </location>
</feature>
<name>A0A6G0VQT9_APHCR</name>
<evidence type="ECO:0000313" key="3">
    <source>
        <dbReference type="Proteomes" id="UP000478052"/>
    </source>
</evidence>
<keyword evidence="3" id="KW-1185">Reference proteome</keyword>
<gene>
    <name evidence="2" type="ORF">FWK35_00032126</name>
</gene>
<dbReference type="InterPro" id="IPR050863">
    <property type="entry name" value="CenT-Element_Derived"/>
</dbReference>
<evidence type="ECO:0000313" key="2">
    <source>
        <dbReference type="EMBL" id="KAF0706089.1"/>
    </source>
</evidence>
<feature type="domain" description="DDE-1" evidence="1">
    <location>
        <begin position="6"/>
        <end position="137"/>
    </location>
</feature>
<dbReference type="Pfam" id="PF03184">
    <property type="entry name" value="DDE_1"/>
    <property type="match status" value="1"/>
</dbReference>
<dbReference type="GO" id="GO:0005634">
    <property type="term" value="C:nucleus"/>
    <property type="evidence" value="ECO:0007669"/>
    <property type="project" value="TreeGrafter"/>
</dbReference>
<comment type="caution">
    <text evidence="2">The sequence shown here is derived from an EMBL/GenBank/DDBJ whole genome shotgun (WGS) entry which is preliminary data.</text>
</comment>
<dbReference type="PANTHER" id="PTHR19303:SF74">
    <property type="entry name" value="POGO TRANSPOSABLE ELEMENT WITH KRAB DOMAIN"/>
    <property type="match status" value="1"/>
</dbReference>
<dbReference type="InterPro" id="IPR036397">
    <property type="entry name" value="RNaseH_sf"/>
</dbReference>
<dbReference type="GO" id="GO:0003677">
    <property type="term" value="F:DNA binding"/>
    <property type="evidence" value="ECO:0007669"/>
    <property type="project" value="TreeGrafter"/>
</dbReference>
<dbReference type="Gene3D" id="3.30.420.10">
    <property type="entry name" value="Ribonuclease H-like superfamily/Ribonuclease H"/>
    <property type="match status" value="1"/>
</dbReference>
<dbReference type="OrthoDB" id="10065929at2759"/>
<proteinExistence type="predicted"/>
<dbReference type="EMBL" id="VUJU01013041">
    <property type="protein sequence ID" value="KAF0706089.1"/>
    <property type="molecule type" value="Genomic_DNA"/>
</dbReference>
<sequence>MFACTGDAELLPPYTVYKALHMYTPWIVVGPKNSRYNRSKSGWFDSNCFEDWLLKIVIPHFKNKPGKKILIGDNLSSHLTISEIKACSTRNIAFVFLPPNSTRLTQPLDVSFFRPLKIAWRKMLKTWKIGAGKNETAIPKENVLNCLPPETMENDSEDSIVLSTSLISILKEMRYSKGTNKSRQKRQRLDIQPGKSVEVLEIEDQQISSSDEEEQMQMEEVDDPEAIISGLEENDDISVNSLKDSYESDKNSVDTTLKNGKKLEGLSICTVLEIKQSEVQASFVKYSPTKLDSGKFFVFPDPEDKCWINKEDIIGVLNHPILQRRGQMLFTVNFNE</sequence>